<gene>
    <name evidence="1" type="ORF">GCM10008023_29220</name>
</gene>
<dbReference type="EMBL" id="BNAQ01000004">
    <property type="protein sequence ID" value="GHH20855.1"/>
    <property type="molecule type" value="Genomic_DNA"/>
</dbReference>
<dbReference type="Proteomes" id="UP000652430">
    <property type="component" value="Unassembled WGS sequence"/>
</dbReference>
<sequence length="78" mass="8262">MDLNFTRFEADATVVALPPDLAVLMVGVAARQAASPTAMMQAQLPPVHSMPDWFAPAHGCFNLAVARLIATPLCGARE</sequence>
<protein>
    <submittedName>
        <fullName evidence="1">Uncharacterized protein</fullName>
    </submittedName>
</protein>
<keyword evidence="2" id="KW-1185">Reference proteome</keyword>
<accession>A0ABQ3LMT1</accession>
<evidence type="ECO:0000313" key="1">
    <source>
        <dbReference type="EMBL" id="GHH20855.1"/>
    </source>
</evidence>
<dbReference type="RefSeq" id="WP_189676839.1">
    <property type="nucleotide sequence ID" value="NZ_BNAQ01000004.1"/>
</dbReference>
<name>A0ABQ3LMT1_9SPHN</name>
<organism evidence="1 2">
    <name type="scientific">Sphingomonas glacialis</name>
    <dbReference type="NCBI Taxonomy" id="658225"/>
    <lineage>
        <taxon>Bacteria</taxon>
        <taxon>Pseudomonadati</taxon>
        <taxon>Pseudomonadota</taxon>
        <taxon>Alphaproteobacteria</taxon>
        <taxon>Sphingomonadales</taxon>
        <taxon>Sphingomonadaceae</taxon>
        <taxon>Sphingomonas</taxon>
    </lineage>
</organism>
<evidence type="ECO:0000313" key="2">
    <source>
        <dbReference type="Proteomes" id="UP000652430"/>
    </source>
</evidence>
<reference evidence="2" key="1">
    <citation type="journal article" date="2019" name="Int. J. Syst. Evol. Microbiol.">
        <title>The Global Catalogue of Microorganisms (GCM) 10K type strain sequencing project: providing services to taxonomists for standard genome sequencing and annotation.</title>
        <authorList>
            <consortium name="The Broad Institute Genomics Platform"/>
            <consortium name="The Broad Institute Genome Sequencing Center for Infectious Disease"/>
            <person name="Wu L."/>
            <person name="Ma J."/>
        </authorList>
    </citation>
    <scope>NUCLEOTIDE SEQUENCE [LARGE SCALE GENOMIC DNA]</scope>
    <source>
        <strain evidence="2">CGMCC 1.8957</strain>
    </source>
</reference>
<proteinExistence type="predicted"/>
<comment type="caution">
    <text evidence="1">The sequence shown here is derived from an EMBL/GenBank/DDBJ whole genome shotgun (WGS) entry which is preliminary data.</text>
</comment>